<evidence type="ECO:0000256" key="2">
    <source>
        <dbReference type="ARBA" id="ARBA00004496"/>
    </source>
</evidence>
<accession>B3QXA4</accession>
<evidence type="ECO:0000259" key="14">
    <source>
        <dbReference type="PROSITE" id="PS50052"/>
    </source>
</evidence>
<keyword evidence="10 13" id="KW-0067">ATP-binding</keyword>
<gene>
    <name evidence="13" type="primary">gmk</name>
    <name evidence="15" type="ordered locus">Ctha_0913</name>
</gene>
<dbReference type="InterPro" id="IPR020590">
    <property type="entry name" value="Guanylate_kinase_CS"/>
</dbReference>
<dbReference type="AlphaFoldDB" id="B3QXA4"/>
<dbReference type="KEGG" id="cts:Ctha_0913"/>
<dbReference type="InterPro" id="IPR027417">
    <property type="entry name" value="P-loop_NTPase"/>
</dbReference>
<evidence type="ECO:0000256" key="13">
    <source>
        <dbReference type="HAMAP-Rule" id="MF_00328"/>
    </source>
</evidence>
<comment type="catalytic activity">
    <reaction evidence="12 13">
        <text>GMP + ATP = GDP + ADP</text>
        <dbReference type="Rhea" id="RHEA:20780"/>
        <dbReference type="ChEBI" id="CHEBI:30616"/>
        <dbReference type="ChEBI" id="CHEBI:58115"/>
        <dbReference type="ChEBI" id="CHEBI:58189"/>
        <dbReference type="ChEBI" id="CHEBI:456216"/>
        <dbReference type="EC" id="2.7.4.8"/>
    </reaction>
</comment>
<dbReference type="Gene3D" id="3.30.63.10">
    <property type="entry name" value="Guanylate Kinase phosphate binding domain"/>
    <property type="match status" value="1"/>
</dbReference>
<evidence type="ECO:0000256" key="12">
    <source>
        <dbReference type="ARBA" id="ARBA00048594"/>
    </source>
</evidence>
<evidence type="ECO:0000256" key="10">
    <source>
        <dbReference type="ARBA" id="ARBA00022840"/>
    </source>
</evidence>
<keyword evidence="9 13" id="KW-0418">Kinase</keyword>
<name>B3QXA4_CHLT3</name>
<dbReference type="RefSeq" id="WP_012499462.1">
    <property type="nucleotide sequence ID" value="NC_011026.1"/>
</dbReference>
<keyword evidence="6 13" id="KW-0963">Cytoplasm</keyword>
<evidence type="ECO:0000313" key="15">
    <source>
        <dbReference type="EMBL" id="ACF13378.1"/>
    </source>
</evidence>
<evidence type="ECO:0000256" key="4">
    <source>
        <dbReference type="ARBA" id="ARBA00012961"/>
    </source>
</evidence>
<dbReference type="Gene3D" id="3.40.50.300">
    <property type="entry name" value="P-loop containing nucleotide triphosphate hydrolases"/>
    <property type="match status" value="1"/>
</dbReference>
<feature type="domain" description="Guanylate kinase-like" evidence="14">
    <location>
        <begin position="8"/>
        <end position="187"/>
    </location>
</feature>
<protein>
    <recommendedName>
        <fullName evidence="5 13">Guanylate kinase</fullName>
        <ecNumber evidence="4 13">2.7.4.8</ecNumber>
    </recommendedName>
    <alternativeName>
        <fullName evidence="11 13">GMP kinase</fullName>
    </alternativeName>
</protein>
<dbReference type="Pfam" id="PF00625">
    <property type="entry name" value="Guanylate_kin"/>
    <property type="match status" value="1"/>
</dbReference>
<dbReference type="PROSITE" id="PS50052">
    <property type="entry name" value="GUANYLATE_KINASE_2"/>
    <property type="match status" value="1"/>
</dbReference>
<evidence type="ECO:0000256" key="5">
    <source>
        <dbReference type="ARBA" id="ARBA00016296"/>
    </source>
</evidence>
<dbReference type="HOGENOM" id="CLU_001715_1_2_10"/>
<dbReference type="GO" id="GO:0005829">
    <property type="term" value="C:cytosol"/>
    <property type="evidence" value="ECO:0007669"/>
    <property type="project" value="TreeGrafter"/>
</dbReference>
<keyword evidence="16" id="KW-1185">Reference proteome</keyword>
<evidence type="ECO:0000256" key="1">
    <source>
        <dbReference type="ARBA" id="ARBA00003531"/>
    </source>
</evidence>
<dbReference type="SMART" id="SM00072">
    <property type="entry name" value="GuKc"/>
    <property type="match status" value="1"/>
</dbReference>
<comment type="function">
    <text evidence="1 13">Essential for recycling GMP and indirectly, cGMP.</text>
</comment>
<proteinExistence type="inferred from homology"/>
<dbReference type="PANTHER" id="PTHR23117">
    <property type="entry name" value="GUANYLATE KINASE-RELATED"/>
    <property type="match status" value="1"/>
</dbReference>
<dbReference type="HAMAP" id="MF_00328">
    <property type="entry name" value="Guanylate_kinase"/>
    <property type="match status" value="1"/>
</dbReference>
<dbReference type="Proteomes" id="UP000001208">
    <property type="component" value="Chromosome"/>
</dbReference>
<dbReference type="InterPro" id="IPR017665">
    <property type="entry name" value="Guanylate_kinase"/>
</dbReference>
<keyword evidence="7 13" id="KW-0808">Transferase</keyword>
<evidence type="ECO:0000256" key="9">
    <source>
        <dbReference type="ARBA" id="ARBA00022777"/>
    </source>
</evidence>
<dbReference type="STRING" id="517418.Ctha_0913"/>
<evidence type="ECO:0000313" key="16">
    <source>
        <dbReference type="Proteomes" id="UP000001208"/>
    </source>
</evidence>
<dbReference type="GO" id="GO:0005524">
    <property type="term" value="F:ATP binding"/>
    <property type="evidence" value="ECO:0007669"/>
    <property type="project" value="UniProtKB-UniRule"/>
</dbReference>
<dbReference type="NCBIfam" id="TIGR03263">
    <property type="entry name" value="guanyl_kin"/>
    <property type="match status" value="1"/>
</dbReference>
<evidence type="ECO:0000256" key="3">
    <source>
        <dbReference type="ARBA" id="ARBA00005790"/>
    </source>
</evidence>
<dbReference type="GO" id="GO:0004385">
    <property type="term" value="F:GMP kinase activity"/>
    <property type="evidence" value="ECO:0007669"/>
    <property type="project" value="UniProtKB-UniRule"/>
</dbReference>
<comment type="similarity">
    <text evidence="3 13">Belongs to the guanylate kinase family.</text>
</comment>
<dbReference type="OrthoDB" id="9808150at2"/>
<keyword evidence="8 13" id="KW-0547">Nucleotide-binding</keyword>
<dbReference type="EMBL" id="CP001100">
    <property type="protein sequence ID" value="ACF13378.1"/>
    <property type="molecule type" value="Genomic_DNA"/>
</dbReference>
<evidence type="ECO:0000256" key="11">
    <source>
        <dbReference type="ARBA" id="ARBA00030128"/>
    </source>
</evidence>
<evidence type="ECO:0000256" key="6">
    <source>
        <dbReference type="ARBA" id="ARBA00022490"/>
    </source>
</evidence>
<organism evidence="15 16">
    <name type="scientific">Chloroherpeton thalassium (strain ATCC 35110 / GB-78)</name>
    <dbReference type="NCBI Taxonomy" id="517418"/>
    <lineage>
        <taxon>Bacteria</taxon>
        <taxon>Pseudomonadati</taxon>
        <taxon>Chlorobiota</taxon>
        <taxon>Chlorobiia</taxon>
        <taxon>Chlorobiales</taxon>
        <taxon>Chloroherpetonaceae</taxon>
        <taxon>Chloroherpeton</taxon>
    </lineage>
</organism>
<evidence type="ECO:0000256" key="7">
    <source>
        <dbReference type="ARBA" id="ARBA00022679"/>
    </source>
</evidence>
<reference evidence="15 16" key="1">
    <citation type="submission" date="2008-06" db="EMBL/GenBank/DDBJ databases">
        <title>Complete sequence of Chloroherpeton thalassium ATCC 35110.</title>
        <authorList>
            <consortium name="US DOE Joint Genome Institute"/>
            <person name="Lucas S."/>
            <person name="Copeland A."/>
            <person name="Lapidus A."/>
            <person name="Glavina del Rio T."/>
            <person name="Dalin E."/>
            <person name="Tice H."/>
            <person name="Bruce D."/>
            <person name="Goodwin L."/>
            <person name="Pitluck S."/>
            <person name="Schmutz J."/>
            <person name="Larimer F."/>
            <person name="Land M."/>
            <person name="Hauser L."/>
            <person name="Kyrpides N."/>
            <person name="Mikhailova N."/>
            <person name="Liu Z."/>
            <person name="Li T."/>
            <person name="Zhao F."/>
            <person name="Overmann J."/>
            <person name="Bryant D.A."/>
            <person name="Richardson P."/>
        </authorList>
    </citation>
    <scope>NUCLEOTIDE SEQUENCE [LARGE SCALE GENOMIC DNA]</scope>
    <source>
        <strain evidence="16">ATCC 35110 / GB-78</strain>
    </source>
</reference>
<evidence type="ECO:0000256" key="8">
    <source>
        <dbReference type="ARBA" id="ARBA00022741"/>
    </source>
</evidence>
<feature type="binding site" evidence="13">
    <location>
        <begin position="15"/>
        <end position="22"/>
    </location>
    <ligand>
        <name>ATP</name>
        <dbReference type="ChEBI" id="CHEBI:30616"/>
    </ligand>
</feature>
<dbReference type="SUPFAM" id="SSF52540">
    <property type="entry name" value="P-loop containing nucleoside triphosphate hydrolases"/>
    <property type="match status" value="1"/>
</dbReference>
<dbReference type="PANTHER" id="PTHR23117:SF13">
    <property type="entry name" value="GUANYLATE KINASE"/>
    <property type="match status" value="1"/>
</dbReference>
<sequence length="195" mass="22255">MEKGTTLGKLIVFSAPSGAGKSTIANRILAEVPNLYFSVSATTRKMRPGEQEGHEYFFLSKEEFEQKIAEKRFIEYEQFFGNYYGTLKDKTDERLEKGENLLFDLDVKGAVNLKKLYGEHAVLIFIKPPSLEALKERLLKRSSDSIAEIENRLERAAFELSFANQFDFEIVNDELETAIQSIKAFILKSIQQPSK</sequence>
<dbReference type="InterPro" id="IPR008145">
    <property type="entry name" value="GK/Ca_channel_bsu"/>
</dbReference>
<dbReference type="PROSITE" id="PS00856">
    <property type="entry name" value="GUANYLATE_KINASE_1"/>
    <property type="match status" value="1"/>
</dbReference>
<comment type="subcellular location">
    <subcellularLocation>
        <location evidence="2 13">Cytoplasm</location>
    </subcellularLocation>
</comment>
<dbReference type="InterPro" id="IPR008144">
    <property type="entry name" value="Guanylate_kin-like_dom"/>
</dbReference>
<dbReference type="CDD" id="cd00071">
    <property type="entry name" value="GMPK"/>
    <property type="match status" value="1"/>
</dbReference>
<dbReference type="EC" id="2.7.4.8" evidence="4 13"/>
<dbReference type="eggNOG" id="COG0194">
    <property type="taxonomic scope" value="Bacteria"/>
</dbReference>
<dbReference type="FunFam" id="3.30.63.10:FF:000005">
    <property type="entry name" value="Guanylate kinase"/>
    <property type="match status" value="1"/>
</dbReference>